<reference evidence="2 3" key="1">
    <citation type="submission" date="2018-03" db="EMBL/GenBank/DDBJ databases">
        <title>Whole genome sequencing of Histamine producing bacteria.</title>
        <authorList>
            <person name="Butler K."/>
        </authorList>
    </citation>
    <scope>NUCLEOTIDE SEQUENCE [LARGE SCALE GENOMIC DNA]</scope>
    <source>
        <strain evidence="2 3">DSM 16190</strain>
    </source>
</reference>
<evidence type="ECO:0000256" key="1">
    <source>
        <dbReference type="SAM" id="SignalP"/>
    </source>
</evidence>
<protein>
    <submittedName>
        <fullName evidence="2">Uncharacterized protein</fullName>
    </submittedName>
</protein>
<dbReference type="Proteomes" id="UP000240904">
    <property type="component" value="Unassembled WGS sequence"/>
</dbReference>
<evidence type="ECO:0000313" key="2">
    <source>
        <dbReference type="EMBL" id="PSW05203.1"/>
    </source>
</evidence>
<keyword evidence="1" id="KW-0732">Signal</keyword>
<dbReference type="OrthoDB" id="5828902at2"/>
<sequence length="120" mass="13623">MKIKLMVLPLLASSLLISLPAFADLKDIGRQDANGLYEPGYVNYQHARERSSTPNQGSNLFEIGYKNASSHYEPSYVNYRAPERKPADSKTKLEQLSDIGHFNNQGIYEPGYVNYDHTRK</sequence>
<name>A0A2T3MZ45_9GAMM</name>
<accession>A0A2T3MZ45</accession>
<feature type="chain" id="PRO_5015768745" evidence="1">
    <location>
        <begin position="24"/>
        <end position="120"/>
    </location>
</feature>
<keyword evidence="3" id="KW-1185">Reference proteome</keyword>
<evidence type="ECO:0000313" key="3">
    <source>
        <dbReference type="Proteomes" id="UP000240904"/>
    </source>
</evidence>
<dbReference type="RefSeq" id="WP_107283304.1">
    <property type="nucleotide sequence ID" value="NZ_PYMC01000006.1"/>
</dbReference>
<dbReference type="EMBL" id="PYMC01000006">
    <property type="protein sequence ID" value="PSW05203.1"/>
    <property type="molecule type" value="Genomic_DNA"/>
</dbReference>
<gene>
    <name evidence="2" type="ORF">C9I89_10500</name>
</gene>
<dbReference type="AlphaFoldDB" id="A0A2T3MZ45"/>
<organism evidence="2 3">
    <name type="scientific">Photobacterium lipolyticum</name>
    <dbReference type="NCBI Taxonomy" id="266810"/>
    <lineage>
        <taxon>Bacteria</taxon>
        <taxon>Pseudomonadati</taxon>
        <taxon>Pseudomonadota</taxon>
        <taxon>Gammaproteobacteria</taxon>
        <taxon>Vibrionales</taxon>
        <taxon>Vibrionaceae</taxon>
        <taxon>Photobacterium</taxon>
    </lineage>
</organism>
<proteinExistence type="predicted"/>
<comment type="caution">
    <text evidence="2">The sequence shown here is derived from an EMBL/GenBank/DDBJ whole genome shotgun (WGS) entry which is preliminary data.</text>
</comment>
<feature type="signal peptide" evidence="1">
    <location>
        <begin position="1"/>
        <end position="23"/>
    </location>
</feature>